<keyword evidence="2 6" id="KW-0812">Transmembrane</keyword>
<keyword evidence="8" id="KW-1185">Reference proteome</keyword>
<feature type="compositionally biased region" description="Basic and acidic residues" evidence="5">
    <location>
        <begin position="649"/>
        <end position="658"/>
    </location>
</feature>
<sequence length="1142" mass="120798">MVLPSRSQAHDSSSSSPAFAALSSLASPFGFLLGSVAGTEESRAVQNEAASRSRQASHSGPARRPARERGVANAQSAAASSSWPCSSSPSPFSLPRPVSAGLAEMQERFAEDAGRVTPDAAPVSSPCPAADAGSASSLSRTRVLRLDDERLPSGLRASSSLPGAFELSHAPCGPSSLGSTRASPSASRASPFLSSEDEAGGSAPAEGQLLGRLRPAGALSVRERALEPAKMTPPTFRLADSLPFPLSPYASAVRLLSSRASLRHPPTRAETGDRGRFARGQEARAANSRRSMKGLPAPVEKALDGVWSLEDQLVQEICRRAAEAARVWSVVSPCVGCVCLYLVVSPLLTFCNKLLYQPSIAASPITCTVFQQILIVAAFLTARWMYRRVLSSRAQTQSRLASKAATPDASPRSLRLAACARTALPGSPQSGREEGGAASYGETRHEAQEKSRQEWPPVEPCGEPAGWNGKLDERDERGAHPEITRTYPDSEKRQSGAGERRRGGAGDLGQRETPTSGRSLSRSPWRVLPGLRRSAVSAHLHARREQLLSYLSGVPAFSQEVLEMCGPVVLPYALMLTCSNLCLYTSALSGYHVARCSSIPVQLFLELLGVDLYLEVVAQRQSAAGERASPSLRRGGRPSQAGGTAAREVAMEREEMARGTDAASEAAGPHLSAAEEARRCAVLRSPARGPGDEIPTETSQGASGGERALPPACAPVSRELVGGGEAARHPVEGAFTAAKTGGGSPPLEKGFSGICVRPSAVKAFGCSLLLGFRPFLSWASLQHVSSLQRIQTRLQALGVSRQRLAACLCVSVGVFWLAIDSQKLSLDGALTGFGASFFGALYMQLSSHVLEAQRARAKQRCSEDTREDDACLQSGLNARGGLCGDASPQRSACRQGSNDWPAGGRDPPRSDGEGESQETRRRSAGDGEILRCLEKTAEPRGPASSSNGRTEALPVQPSRSGNDSSEEASRRESNLEADMALHVAAAAAVLLIPLVVFEHAAFSPQASSSDFPSQASFWMMRWTWTRPVMCAGLLLASGLLAALLPVTSYFCFRHLSPLSCCIVGFFKSSIQILCSPLLIGEGSPSLSARLSAGLCLLGCAVYAFDSYCSAFRAQGLREEHAEMQGHDETHRGEKAGVRLPGK</sequence>
<name>A0A2A9MAJ2_BESBE</name>
<feature type="region of interest" description="Disordered" evidence="5">
    <location>
        <begin position="883"/>
        <end position="973"/>
    </location>
</feature>
<feature type="compositionally biased region" description="Low complexity" evidence="5">
    <location>
        <begin position="72"/>
        <end position="99"/>
    </location>
</feature>
<feature type="compositionally biased region" description="Basic and acidic residues" evidence="5">
    <location>
        <begin position="442"/>
        <end position="453"/>
    </location>
</feature>
<dbReference type="Proteomes" id="UP000224006">
    <property type="component" value="Chromosome V"/>
</dbReference>
<evidence type="ECO:0000256" key="6">
    <source>
        <dbReference type="SAM" id="Phobius"/>
    </source>
</evidence>
<evidence type="ECO:0000256" key="3">
    <source>
        <dbReference type="ARBA" id="ARBA00022989"/>
    </source>
</evidence>
<dbReference type="GO" id="GO:0016020">
    <property type="term" value="C:membrane"/>
    <property type="evidence" value="ECO:0007669"/>
    <property type="project" value="UniProtKB-SubCell"/>
</dbReference>
<feature type="compositionally biased region" description="Basic and acidic residues" evidence="5">
    <location>
        <begin position="1122"/>
        <end position="1136"/>
    </location>
</feature>
<feature type="transmembrane region" description="Helical" evidence="6">
    <location>
        <begin position="327"/>
        <end position="348"/>
    </location>
</feature>
<feature type="compositionally biased region" description="Polar residues" evidence="5">
    <location>
        <begin position="888"/>
        <end position="898"/>
    </location>
</feature>
<evidence type="ECO:0000256" key="1">
    <source>
        <dbReference type="ARBA" id="ARBA00004141"/>
    </source>
</evidence>
<dbReference type="InterPro" id="IPR050186">
    <property type="entry name" value="TPT_transporter"/>
</dbReference>
<organism evidence="7 8">
    <name type="scientific">Besnoitia besnoiti</name>
    <name type="common">Apicomplexan protozoan</name>
    <dbReference type="NCBI Taxonomy" id="94643"/>
    <lineage>
        <taxon>Eukaryota</taxon>
        <taxon>Sar</taxon>
        <taxon>Alveolata</taxon>
        <taxon>Apicomplexa</taxon>
        <taxon>Conoidasida</taxon>
        <taxon>Coccidia</taxon>
        <taxon>Eucoccidiorida</taxon>
        <taxon>Eimeriorina</taxon>
        <taxon>Sarcocystidae</taxon>
        <taxon>Besnoitia</taxon>
    </lineage>
</organism>
<feature type="region of interest" description="Disordered" evidence="5">
    <location>
        <begin position="424"/>
        <end position="524"/>
    </location>
</feature>
<feature type="region of interest" description="Disordered" evidence="5">
    <location>
        <begin position="172"/>
        <end position="211"/>
    </location>
</feature>
<feature type="compositionally biased region" description="Polar residues" evidence="5">
    <location>
        <begin position="44"/>
        <end position="58"/>
    </location>
</feature>
<dbReference type="KEGG" id="bbes:BESB_058920"/>
<feature type="compositionally biased region" description="Polar residues" evidence="5">
    <location>
        <begin position="512"/>
        <end position="522"/>
    </location>
</feature>
<feature type="region of interest" description="Disordered" evidence="5">
    <location>
        <begin position="684"/>
        <end position="709"/>
    </location>
</feature>
<feature type="transmembrane region" description="Helical" evidence="6">
    <location>
        <begin position="360"/>
        <end position="382"/>
    </location>
</feature>
<evidence type="ECO:0000313" key="7">
    <source>
        <dbReference type="EMBL" id="PFH35005.1"/>
    </source>
</evidence>
<evidence type="ECO:0000256" key="4">
    <source>
        <dbReference type="ARBA" id="ARBA00023136"/>
    </source>
</evidence>
<feature type="transmembrane region" description="Helical" evidence="6">
    <location>
        <begin position="1022"/>
        <end position="1046"/>
    </location>
</feature>
<feature type="compositionally biased region" description="Low complexity" evidence="5">
    <location>
        <begin position="179"/>
        <end position="194"/>
    </location>
</feature>
<proteinExistence type="predicted"/>
<feature type="compositionally biased region" description="Basic and acidic residues" evidence="5">
    <location>
        <begin position="906"/>
        <end position="938"/>
    </location>
</feature>
<feature type="transmembrane region" description="Helical" evidence="6">
    <location>
        <begin position="831"/>
        <end position="850"/>
    </location>
</feature>
<feature type="transmembrane region" description="Helical" evidence="6">
    <location>
        <begin position="803"/>
        <end position="819"/>
    </location>
</feature>
<keyword evidence="3 6" id="KW-1133">Transmembrane helix</keyword>
<feature type="region of interest" description="Disordered" evidence="5">
    <location>
        <begin position="624"/>
        <end position="670"/>
    </location>
</feature>
<dbReference type="EMBL" id="NWUJ01000005">
    <property type="protein sequence ID" value="PFH35005.1"/>
    <property type="molecule type" value="Genomic_DNA"/>
</dbReference>
<dbReference type="PANTHER" id="PTHR11132">
    <property type="entry name" value="SOLUTE CARRIER FAMILY 35"/>
    <property type="match status" value="1"/>
</dbReference>
<feature type="region of interest" description="Disordered" evidence="5">
    <location>
        <begin position="40"/>
        <end position="99"/>
    </location>
</feature>
<dbReference type="AlphaFoldDB" id="A0A2A9MAJ2"/>
<evidence type="ECO:0008006" key="9">
    <source>
        <dbReference type="Google" id="ProtNLM"/>
    </source>
</evidence>
<dbReference type="VEuPathDB" id="ToxoDB:BESB_058920"/>
<evidence type="ECO:0000256" key="2">
    <source>
        <dbReference type="ARBA" id="ARBA00022692"/>
    </source>
</evidence>
<gene>
    <name evidence="7" type="ORF">BESB_058920</name>
</gene>
<comment type="caution">
    <text evidence="7">The sequence shown here is derived from an EMBL/GenBank/DDBJ whole genome shotgun (WGS) entry which is preliminary data.</text>
</comment>
<dbReference type="OrthoDB" id="333967at2759"/>
<accession>A0A2A9MAJ2</accession>
<feature type="region of interest" description="Disordered" evidence="5">
    <location>
        <begin position="112"/>
        <end position="141"/>
    </location>
</feature>
<reference evidence="7 8" key="1">
    <citation type="submission" date="2017-09" db="EMBL/GenBank/DDBJ databases">
        <title>Genome sequencing of Besnoitia besnoiti strain Bb-Ger1.</title>
        <authorList>
            <person name="Schares G."/>
            <person name="Venepally P."/>
            <person name="Lorenzi H.A."/>
        </authorList>
    </citation>
    <scope>NUCLEOTIDE SEQUENCE [LARGE SCALE GENOMIC DNA]</scope>
    <source>
        <strain evidence="7 8">Bb-Ger1</strain>
    </source>
</reference>
<feature type="region of interest" description="Disordered" evidence="5">
    <location>
        <begin position="1122"/>
        <end position="1142"/>
    </location>
</feature>
<dbReference type="GeneID" id="40310820"/>
<protein>
    <recommendedName>
        <fullName evidence="9">Transmembrane protein</fullName>
    </recommendedName>
</protein>
<evidence type="ECO:0000256" key="5">
    <source>
        <dbReference type="SAM" id="MobiDB-lite"/>
    </source>
</evidence>
<keyword evidence="4 6" id="KW-0472">Membrane</keyword>
<evidence type="ECO:0000313" key="8">
    <source>
        <dbReference type="Proteomes" id="UP000224006"/>
    </source>
</evidence>
<feature type="transmembrane region" description="Helical" evidence="6">
    <location>
        <begin position="979"/>
        <end position="1002"/>
    </location>
</feature>
<dbReference type="RefSeq" id="XP_029219014.1">
    <property type="nucleotide sequence ID" value="XM_029364306.1"/>
</dbReference>
<comment type="subcellular location">
    <subcellularLocation>
        <location evidence="1">Membrane</location>
        <topology evidence="1">Multi-pass membrane protein</topology>
    </subcellularLocation>
</comment>
<feature type="compositionally biased region" description="Basic and acidic residues" evidence="5">
    <location>
        <begin position="470"/>
        <end position="504"/>
    </location>
</feature>